<comment type="caution">
    <text evidence="5">The sequence shown here is derived from an EMBL/GenBank/DDBJ whole genome shotgun (WGS) entry which is preliminary data.</text>
</comment>
<dbReference type="Proteomes" id="UP001281410">
    <property type="component" value="Unassembled WGS sequence"/>
</dbReference>
<keyword evidence="2 4" id="KW-1133">Transmembrane helix</keyword>
<feature type="transmembrane region" description="Helical" evidence="4">
    <location>
        <begin position="35"/>
        <end position="58"/>
    </location>
</feature>
<reference evidence="5" key="1">
    <citation type="journal article" date="2023" name="Plant J.">
        <title>Genome sequences and population genomics provide insights into the demographic history, inbreeding, and mutation load of two 'living fossil' tree species of Dipteronia.</title>
        <authorList>
            <person name="Feng Y."/>
            <person name="Comes H.P."/>
            <person name="Chen J."/>
            <person name="Zhu S."/>
            <person name="Lu R."/>
            <person name="Zhang X."/>
            <person name="Li P."/>
            <person name="Qiu J."/>
            <person name="Olsen K.M."/>
            <person name="Qiu Y."/>
        </authorList>
    </citation>
    <scope>NUCLEOTIDE SEQUENCE</scope>
    <source>
        <strain evidence="5">NBL</strain>
    </source>
</reference>
<evidence type="ECO:0000256" key="2">
    <source>
        <dbReference type="ARBA" id="ARBA00022989"/>
    </source>
</evidence>
<dbReference type="EMBL" id="JANJYJ010000003">
    <property type="protein sequence ID" value="KAK3223272.1"/>
    <property type="molecule type" value="Genomic_DNA"/>
</dbReference>
<evidence type="ECO:0008006" key="7">
    <source>
        <dbReference type="Google" id="ProtNLM"/>
    </source>
</evidence>
<keyword evidence="6" id="KW-1185">Reference proteome</keyword>
<keyword evidence="3 4" id="KW-0472">Membrane</keyword>
<evidence type="ECO:0000313" key="5">
    <source>
        <dbReference type="EMBL" id="KAK3223272.1"/>
    </source>
</evidence>
<organism evidence="5 6">
    <name type="scientific">Dipteronia sinensis</name>
    <dbReference type="NCBI Taxonomy" id="43782"/>
    <lineage>
        <taxon>Eukaryota</taxon>
        <taxon>Viridiplantae</taxon>
        <taxon>Streptophyta</taxon>
        <taxon>Embryophyta</taxon>
        <taxon>Tracheophyta</taxon>
        <taxon>Spermatophyta</taxon>
        <taxon>Magnoliopsida</taxon>
        <taxon>eudicotyledons</taxon>
        <taxon>Gunneridae</taxon>
        <taxon>Pentapetalae</taxon>
        <taxon>rosids</taxon>
        <taxon>malvids</taxon>
        <taxon>Sapindales</taxon>
        <taxon>Sapindaceae</taxon>
        <taxon>Hippocastanoideae</taxon>
        <taxon>Acereae</taxon>
        <taxon>Dipteronia</taxon>
    </lineage>
</organism>
<feature type="transmembrane region" description="Helical" evidence="4">
    <location>
        <begin position="108"/>
        <end position="127"/>
    </location>
</feature>
<feature type="transmembrane region" description="Helical" evidence="4">
    <location>
        <begin position="64"/>
        <end position="88"/>
    </location>
</feature>
<dbReference type="AlphaFoldDB" id="A0AAE0ATD8"/>
<dbReference type="GO" id="GO:0022857">
    <property type="term" value="F:transmembrane transporter activity"/>
    <property type="evidence" value="ECO:0007669"/>
    <property type="project" value="InterPro"/>
</dbReference>
<sequence length="163" mass="18024">MMSVGLTAVMVAVEFLEVGLTTLSKAAMNGGMNHFVFVLYSNGFAAIFLLLPASLFFYWKRSPPPLTCSIICRIFVLSLLRPLITCCYSDFKKKPFCISRPGLSRTTLKSLCIVGAAVIAFGFYSLIWGQAQEEKMVDDKAIFNNIKSSSLQSPLLKNKSMEV</sequence>
<name>A0AAE0ATD8_9ROSI</name>
<accession>A0AAE0ATD8</accession>
<proteinExistence type="predicted"/>
<dbReference type="GO" id="GO:0016020">
    <property type="term" value="C:membrane"/>
    <property type="evidence" value="ECO:0007669"/>
    <property type="project" value="InterPro"/>
</dbReference>
<evidence type="ECO:0000256" key="3">
    <source>
        <dbReference type="ARBA" id="ARBA00023136"/>
    </source>
</evidence>
<keyword evidence="1 4" id="KW-0812">Transmembrane</keyword>
<gene>
    <name evidence="5" type="ORF">Dsin_010297</name>
</gene>
<evidence type="ECO:0000313" key="6">
    <source>
        <dbReference type="Proteomes" id="UP001281410"/>
    </source>
</evidence>
<dbReference type="InterPro" id="IPR030184">
    <property type="entry name" value="WAT1-related"/>
</dbReference>
<evidence type="ECO:0000256" key="1">
    <source>
        <dbReference type="ARBA" id="ARBA00022692"/>
    </source>
</evidence>
<evidence type="ECO:0000256" key="4">
    <source>
        <dbReference type="SAM" id="Phobius"/>
    </source>
</evidence>
<protein>
    <recommendedName>
        <fullName evidence="7">WAT1-related protein</fullName>
    </recommendedName>
</protein>
<dbReference type="PANTHER" id="PTHR31218">
    <property type="entry name" value="WAT1-RELATED PROTEIN"/>
    <property type="match status" value="1"/>
</dbReference>